<dbReference type="InterPro" id="IPR005860">
    <property type="entry name" value="CobD"/>
</dbReference>
<evidence type="ECO:0000313" key="12">
    <source>
        <dbReference type="Proteomes" id="UP001143364"/>
    </source>
</evidence>
<evidence type="ECO:0000256" key="2">
    <source>
        <dbReference type="ARBA" id="ARBA00003444"/>
    </source>
</evidence>
<name>A0A9W6JFE2_9HYPH</name>
<comment type="catalytic activity">
    <reaction evidence="9">
        <text>O-phospho-L-threonine + H(+) = (R)-1-aminopropan-2-yl phosphate + CO2</text>
        <dbReference type="Rhea" id="RHEA:11492"/>
        <dbReference type="ChEBI" id="CHEBI:15378"/>
        <dbReference type="ChEBI" id="CHEBI:16526"/>
        <dbReference type="ChEBI" id="CHEBI:58563"/>
        <dbReference type="ChEBI" id="CHEBI:58675"/>
        <dbReference type="EC" id="4.1.1.81"/>
    </reaction>
</comment>
<dbReference type="EMBL" id="BSFK01000005">
    <property type="protein sequence ID" value="GLK75273.1"/>
    <property type="molecule type" value="Genomic_DNA"/>
</dbReference>
<dbReference type="EC" id="4.1.1.81" evidence="4"/>
<dbReference type="InterPro" id="IPR015424">
    <property type="entry name" value="PyrdxlP-dep_Trfase"/>
</dbReference>
<reference evidence="11" key="2">
    <citation type="submission" date="2023-01" db="EMBL/GenBank/DDBJ databases">
        <authorList>
            <person name="Sun Q."/>
            <person name="Evtushenko L."/>
        </authorList>
    </citation>
    <scope>NUCLEOTIDE SEQUENCE</scope>
    <source>
        <strain evidence="11">VKM B-2555</strain>
    </source>
</reference>
<dbReference type="PANTHER" id="PTHR42885">
    <property type="entry name" value="HISTIDINOL-PHOSPHATE AMINOTRANSFERASE-RELATED"/>
    <property type="match status" value="1"/>
</dbReference>
<evidence type="ECO:0000259" key="10">
    <source>
        <dbReference type="Pfam" id="PF00155"/>
    </source>
</evidence>
<gene>
    <name evidence="11" type="primary">cobC</name>
    <name evidence="11" type="ORF">GCM10008171_05270</name>
</gene>
<comment type="function">
    <text evidence="2">Decarboxylates L-threonine-O-3-phosphate to yield (R)-1-amino-2-propanol O-2-phosphate, the precursor for the linkage between the nucleotide loop and the corrin ring in cobalamin.</text>
</comment>
<dbReference type="PANTHER" id="PTHR42885:SF1">
    <property type="entry name" value="THREONINE-PHOSPHATE DECARBOXYLASE"/>
    <property type="match status" value="1"/>
</dbReference>
<dbReference type="GO" id="GO:0048472">
    <property type="term" value="F:threonine-phosphate decarboxylase activity"/>
    <property type="evidence" value="ECO:0007669"/>
    <property type="project" value="UniProtKB-EC"/>
</dbReference>
<evidence type="ECO:0000256" key="3">
    <source>
        <dbReference type="ARBA" id="ARBA00004953"/>
    </source>
</evidence>
<keyword evidence="6" id="KW-0663">Pyridoxal phosphate</keyword>
<evidence type="ECO:0000313" key="11">
    <source>
        <dbReference type="EMBL" id="GLK75273.1"/>
    </source>
</evidence>
<evidence type="ECO:0000256" key="8">
    <source>
        <dbReference type="ARBA" id="ARBA00029996"/>
    </source>
</evidence>
<dbReference type="GO" id="GO:0009236">
    <property type="term" value="P:cobalamin biosynthetic process"/>
    <property type="evidence" value="ECO:0007669"/>
    <property type="project" value="UniProtKB-KW"/>
</dbReference>
<feature type="domain" description="Aminotransferase class I/classII large" evidence="10">
    <location>
        <begin position="68"/>
        <end position="316"/>
    </location>
</feature>
<evidence type="ECO:0000256" key="6">
    <source>
        <dbReference type="ARBA" id="ARBA00022898"/>
    </source>
</evidence>
<comment type="cofactor">
    <cofactor evidence="1">
        <name>pyridoxal 5'-phosphate</name>
        <dbReference type="ChEBI" id="CHEBI:597326"/>
    </cofactor>
</comment>
<dbReference type="Gene3D" id="3.90.1150.10">
    <property type="entry name" value="Aspartate Aminotransferase, domain 1"/>
    <property type="match status" value="1"/>
</dbReference>
<comment type="pathway">
    <text evidence="3">Cofactor biosynthesis; adenosylcobalamin biosynthesis.</text>
</comment>
<dbReference type="InterPro" id="IPR015421">
    <property type="entry name" value="PyrdxlP-dep_Trfase_major"/>
</dbReference>
<evidence type="ECO:0000256" key="5">
    <source>
        <dbReference type="ARBA" id="ARBA00022573"/>
    </source>
</evidence>
<comment type="caution">
    <text evidence="11">The sequence shown here is derived from an EMBL/GenBank/DDBJ whole genome shotgun (WGS) entry which is preliminary data.</text>
</comment>
<proteinExistence type="predicted"/>
<dbReference type="InterPro" id="IPR015422">
    <property type="entry name" value="PyrdxlP-dep_Trfase_small"/>
</dbReference>
<dbReference type="NCBIfam" id="TIGR01140">
    <property type="entry name" value="L_thr_O3P_dcar"/>
    <property type="match status" value="1"/>
</dbReference>
<protein>
    <recommendedName>
        <fullName evidence="4">threonine-phosphate decarboxylase</fullName>
        <ecNumber evidence="4">4.1.1.81</ecNumber>
    </recommendedName>
    <alternativeName>
        <fullName evidence="8">L-threonine-O-3-phosphate decarboxylase</fullName>
    </alternativeName>
</protein>
<evidence type="ECO:0000256" key="7">
    <source>
        <dbReference type="ARBA" id="ARBA00023239"/>
    </source>
</evidence>
<evidence type="ECO:0000256" key="4">
    <source>
        <dbReference type="ARBA" id="ARBA00012285"/>
    </source>
</evidence>
<organism evidence="11 12">
    <name type="scientific">Methylopila jiangsuensis</name>
    <dbReference type="NCBI Taxonomy" id="586230"/>
    <lineage>
        <taxon>Bacteria</taxon>
        <taxon>Pseudomonadati</taxon>
        <taxon>Pseudomonadota</taxon>
        <taxon>Alphaproteobacteria</taxon>
        <taxon>Hyphomicrobiales</taxon>
        <taxon>Methylopilaceae</taxon>
        <taxon>Methylopila</taxon>
    </lineage>
</organism>
<evidence type="ECO:0000256" key="9">
    <source>
        <dbReference type="ARBA" id="ARBA00048531"/>
    </source>
</evidence>
<keyword evidence="5" id="KW-0169">Cobalamin biosynthesis</keyword>
<dbReference type="Proteomes" id="UP001143364">
    <property type="component" value="Unassembled WGS sequence"/>
</dbReference>
<evidence type="ECO:0000256" key="1">
    <source>
        <dbReference type="ARBA" id="ARBA00001933"/>
    </source>
</evidence>
<dbReference type="InterPro" id="IPR004839">
    <property type="entry name" value="Aminotransferase_I/II_large"/>
</dbReference>
<dbReference type="GO" id="GO:0030170">
    <property type="term" value="F:pyridoxal phosphate binding"/>
    <property type="evidence" value="ECO:0007669"/>
    <property type="project" value="InterPro"/>
</dbReference>
<dbReference type="Gene3D" id="3.40.640.10">
    <property type="entry name" value="Type I PLP-dependent aspartate aminotransferase-like (Major domain)"/>
    <property type="match status" value="1"/>
</dbReference>
<dbReference type="RefSeq" id="WP_271203235.1">
    <property type="nucleotide sequence ID" value="NZ_BSFK01000005.1"/>
</dbReference>
<accession>A0A9W6JFE2</accession>
<dbReference type="Pfam" id="PF00155">
    <property type="entry name" value="Aminotran_1_2"/>
    <property type="match status" value="1"/>
</dbReference>
<keyword evidence="12" id="KW-1185">Reference proteome</keyword>
<sequence length="328" mass="34956">MRHGGDLAEAGAAFGVPPKGWLDLSTGVNPYAYQLPPFSSESLTRLPQKAALDRLLAAARKAYGWADDTPVCAGPGSQAMIQLLPYLRFRKTVVVLGPTYGEHAFQWARAGHEVREAKTLGEIGQPDVVVVVNPNNPTGRIASPKALAKVADELAARDGLLVIDEAFADANPDVSFGGRLNGRKAIVLRSFGKFFGLPGVRLGFAAGDEEMVTELAAELGPWPVSGPALEAGAAALGDEAWISSMRLRLSVEAMRLDDLLGACGFTIIGGTDLFRTARHARAPEIHAALARAGVWTRRFDERADELRFGLPGGDEAYERFATALRAAV</sequence>
<dbReference type="SUPFAM" id="SSF53383">
    <property type="entry name" value="PLP-dependent transferases"/>
    <property type="match status" value="1"/>
</dbReference>
<reference evidence="11" key="1">
    <citation type="journal article" date="2014" name="Int. J. Syst. Evol. Microbiol.">
        <title>Complete genome sequence of Corynebacterium casei LMG S-19264T (=DSM 44701T), isolated from a smear-ripened cheese.</title>
        <authorList>
            <consortium name="US DOE Joint Genome Institute (JGI-PGF)"/>
            <person name="Walter F."/>
            <person name="Albersmeier A."/>
            <person name="Kalinowski J."/>
            <person name="Ruckert C."/>
        </authorList>
    </citation>
    <scope>NUCLEOTIDE SEQUENCE</scope>
    <source>
        <strain evidence="11">VKM B-2555</strain>
    </source>
</reference>
<keyword evidence="7" id="KW-0456">Lyase</keyword>
<dbReference type="AlphaFoldDB" id="A0A9W6JFE2"/>